<protein>
    <submittedName>
        <fullName evidence="3">Uncharacterized protein</fullName>
    </submittedName>
</protein>
<dbReference type="Proteomes" id="UP000037035">
    <property type="component" value="Unassembled WGS sequence"/>
</dbReference>
<reference evidence="3 4" key="1">
    <citation type="submission" date="2015-08" db="EMBL/GenBank/DDBJ databases">
        <title>Next Generation Sequencing and Analysis of the Genome of Puccinia sorghi L Schw, the Causal Agent of Maize Common Rust.</title>
        <authorList>
            <person name="Rochi L."/>
            <person name="Burguener G."/>
            <person name="Darino M."/>
            <person name="Turjanski A."/>
            <person name="Kreff E."/>
            <person name="Dieguez M.J."/>
            <person name="Sacco F."/>
        </authorList>
    </citation>
    <scope>NUCLEOTIDE SEQUENCE [LARGE SCALE GENOMIC DNA]</scope>
    <source>
        <strain evidence="3 4">RO10H11247</strain>
    </source>
</reference>
<evidence type="ECO:0000313" key="4">
    <source>
        <dbReference type="Proteomes" id="UP000037035"/>
    </source>
</evidence>
<dbReference type="VEuPathDB" id="FungiDB:VP01_394g1"/>
<organism evidence="3 4">
    <name type="scientific">Puccinia sorghi</name>
    <dbReference type="NCBI Taxonomy" id="27349"/>
    <lineage>
        <taxon>Eukaryota</taxon>
        <taxon>Fungi</taxon>
        <taxon>Dikarya</taxon>
        <taxon>Basidiomycota</taxon>
        <taxon>Pucciniomycotina</taxon>
        <taxon>Pucciniomycetes</taxon>
        <taxon>Pucciniales</taxon>
        <taxon>Pucciniaceae</taxon>
        <taxon>Puccinia</taxon>
    </lineage>
</organism>
<keyword evidence="2" id="KW-0812">Transmembrane</keyword>
<comment type="caution">
    <text evidence="3">The sequence shown here is derived from an EMBL/GenBank/DDBJ whole genome shotgun (WGS) entry which is preliminary data.</text>
</comment>
<dbReference type="AlphaFoldDB" id="A0A0L6USD4"/>
<evidence type="ECO:0000313" key="3">
    <source>
        <dbReference type="EMBL" id="KNZ51446.1"/>
    </source>
</evidence>
<proteinExistence type="predicted"/>
<dbReference type="EMBL" id="LAVV01009001">
    <property type="protein sequence ID" value="KNZ51446.1"/>
    <property type="molecule type" value="Genomic_DNA"/>
</dbReference>
<evidence type="ECO:0000256" key="2">
    <source>
        <dbReference type="SAM" id="Phobius"/>
    </source>
</evidence>
<feature type="transmembrane region" description="Helical" evidence="2">
    <location>
        <begin position="206"/>
        <end position="225"/>
    </location>
</feature>
<feature type="region of interest" description="Disordered" evidence="1">
    <location>
        <begin position="1"/>
        <end position="23"/>
    </location>
</feature>
<feature type="transmembrane region" description="Helical" evidence="2">
    <location>
        <begin position="232"/>
        <end position="248"/>
    </location>
</feature>
<accession>A0A0L6USD4</accession>
<keyword evidence="4" id="KW-1185">Reference proteome</keyword>
<keyword evidence="2" id="KW-1133">Transmembrane helix</keyword>
<evidence type="ECO:0000256" key="1">
    <source>
        <dbReference type="SAM" id="MobiDB-lite"/>
    </source>
</evidence>
<keyword evidence="2" id="KW-0472">Membrane</keyword>
<name>A0A0L6USD4_9BASI</name>
<gene>
    <name evidence="3" type="ORF">VP01_394g1</name>
</gene>
<feature type="transmembrane region" description="Helical" evidence="2">
    <location>
        <begin position="280"/>
        <end position="301"/>
    </location>
</feature>
<sequence length="455" mass="52717">MRCGKGSCGKGSCGKGSCGKGSCGKGWSRNQGGSNLFRKNKKKHKIPLEGAHLMGLKCHQEECLYRLNTSWWNCGQPKNILNKNNEEFLPVTEGVTWRKEQVKETSKFFNSKRYIFQILSVILYFLIAIFFFFEKKIDSNDPILTWVLLCYNYQIHIEGHNFSINCDSSFNIESIFIPMLLEVDPSCFHKNTPITSRTLPILFNRFGRISTLFLPYLSTLHICIFNCCLRHFMFLFLLFLNFCLMLKYNPSIATSTLRSSAFFFPSPMEHTSTTKSEPKYIAIILLDSNLSNSVVVLFFNIKFQKKILRTQQKISVSQDSERFRFRRPLCTQSLSHTIPEIPTRTKFKYFTHQKSREGTWQTEPENPNSLKNFYLTLWSSHLTLIFNPLSYHSVLKLNLADQDCPFPLSHRKNTLCFGVFPDHIKVLSYFSIFFLPIAFDYPSTSILSCLVLFTA</sequence>
<feature type="transmembrane region" description="Helical" evidence="2">
    <location>
        <begin position="114"/>
        <end position="133"/>
    </location>
</feature>